<dbReference type="EC" id="5.99.1.4" evidence="1"/>
<protein>
    <recommendedName>
        <fullName evidence="1">2-hydroxychromene-2-carboxylate isomerase</fullName>
        <ecNumber evidence="1">5.99.1.4</ecNumber>
    </recommendedName>
</protein>
<dbReference type="Pfam" id="PF01323">
    <property type="entry name" value="DSBA"/>
    <property type="match status" value="1"/>
</dbReference>
<dbReference type="CDD" id="cd03022">
    <property type="entry name" value="DsbA_HCCA_Iso"/>
    <property type="match status" value="1"/>
</dbReference>
<dbReference type="RefSeq" id="WP_137731813.1">
    <property type="nucleotide sequence ID" value="NZ_BJCL01000002.1"/>
</dbReference>
<dbReference type="InterPro" id="IPR036249">
    <property type="entry name" value="Thioredoxin-like_sf"/>
</dbReference>
<proteinExistence type="inferred from homology"/>
<dbReference type="Proteomes" id="UP000301751">
    <property type="component" value="Unassembled WGS sequence"/>
</dbReference>
<dbReference type="InterPro" id="IPR044087">
    <property type="entry name" value="NahD-like"/>
</dbReference>
<keyword evidence="1 4" id="KW-0413">Isomerase</keyword>
<dbReference type="Gene3D" id="3.40.30.10">
    <property type="entry name" value="Glutaredoxin"/>
    <property type="match status" value="1"/>
</dbReference>
<evidence type="ECO:0000313" key="4">
    <source>
        <dbReference type="EMBL" id="GCL62066.1"/>
    </source>
</evidence>
<evidence type="ECO:0000256" key="1">
    <source>
        <dbReference type="PIRNR" id="PIRNR006386"/>
    </source>
</evidence>
<dbReference type="PIRSF" id="PIRSF006386">
    <property type="entry name" value="HCCAis_GSTk"/>
    <property type="match status" value="1"/>
</dbReference>
<dbReference type="PANTHER" id="PTHR42943:SF2">
    <property type="entry name" value="GLUTATHIONE S-TRANSFERASE KAPPA 1"/>
    <property type="match status" value="1"/>
</dbReference>
<gene>
    <name evidence="4" type="ORF">AQPW35_11470</name>
</gene>
<dbReference type="OrthoDB" id="8560325at2"/>
<dbReference type="GO" id="GO:0006749">
    <property type="term" value="P:glutathione metabolic process"/>
    <property type="evidence" value="ECO:0007669"/>
    <property type="project" value="TreeGrafter"/>
</dbReference>
<comment type="caution">
    <text evidence="4">The sequence shown here is derived from an EMBL/GenBank/DDBJ whole genome shotgun (WGS) entry which is preliminary data.</text>
</comment>
<dbReference type="InterPro" id="IPR001853">
    <property type="entry name" value="DSBA-like_thioredoxin_dom"/>
</dbReference>
<sequence length="199" mass="21320">MPAKTLEFHFDFGSPTAYLAATQVQRIADDTGATLVWHPMLLGGVFKATGNASPVSVPAKGAWMNADIPRWARRWGVPYQRNPFFPINTLTLMRGAAGLLLRQPGDFQRYADAVWHAMWVAPRNLGDAAELAAVLQAAGFDPAAFLALVGDAEVKAALVANTEASVARGVFGAPTCFVGDTLFFGQDRLDFVREALAAA</sequence>
<accession>A0A480AM28</accession>
<name>A0A480AM28_9BURK</name>
<reference evidence="5" key="1">
    <citation type="submission" date="2019-03" db="EMBL/GenBank/DDBJ databases">
        <title>Aquabacterium pictum sp.nov., the first bacteriochlorophyll a-containing freshwater bacterium in the genus Aquabacterium of the class Betaproteobacteria.</title>
        <authorList>
            <person name="Hirose S."/>
            <person name="Tank M."/>
            <person name="Hara E."/>
            <person name="Tamaki H."/>
            <person name="Takaichi S."/>
            <person name="Haruta S."/>
            <person name="Hanada S."/>
        </authorList>
    </citation>
    <scope>NUCLEOTIDE SEQUENCE [LARGE SCALE GENOMIC DNA]</scope>
    <source>
        <strain evidence="5">W35</strain>
    </source>
</reference>
<dbReference type="InterPro" id="IPR051924">
    <property type="entry name" value="GST_Kappa/NadH"/>
</dbReference>
<dbReference type="SUPFAM" id="SSF52833">
    <property type="entry name" value="Thioredoxin-like"/>
    <property type="match status" value="1"/>
</dbReference>
<dbReference type="AlphaFoldDB" id="A0A480AM28"/>
<comment type="catalytic activity">
    <reaction evidence="1">
        <text>2-hydroxychromene-2-carboxylate = (3E)-4-(2-hydroxyphenyl)-2-oxobut-3-enoate</text>
        <dbReference type="Rhea" id="RHEA:27401"/>
        <dbReference type="ChEBI" id="CHEBI:59350"/>
        <dbReference type="ChEBI" id="CHEBI:59353"/>
        <dbReference type="EC" id="5.99.1.4"/>
    </reaction>
</comment>
<dbReference type="InterPro" id="IPR014440">
    <property type="entry name" value="HCCAis_GSTk"/>
</dbReference>
<dbReference type="EMBL" id="BJCL01000002">
    <property type="protein sequence ID" value="GCL62066.1"/>
    <property type="molecule type" value="Genomic_DNA"/>
</dbReference>
<dbReference type="GO" id="GO:0018845">
    <property type="term" value="F:2-hydroxychromene-2-carboxylate isomerase activity"/>
    <property type="evidence" value="ECO:0007669"/>
    <property type="project" value="UniProtKB-UniRule"/>
</dbReference>
<evidence type="ECO:0000313" key="5">
    <source>
        <dbReference type="Proteomes" id="UP000301751"/>
    </source>
</evidence>
<comment type="similarity">
    <text evidence="1">Belongs to the GST superfamily. NadH family.</text>
</comment>
<dbReference type="GO" id="GO:0004364">
    <property type="term" value="F:glutathione transferase activity"/>
    <property type="evidence" value="ECO:0007669"/>
    <property type="project" value="TreeGrafter"/>
</dbReference>
<dbReference type="GO" id="GO:0004602">
    <property type="term" value="F:glutathione peroxidase activity"/>
    <property type="evidence" value="ECO:0007669"/>
    <property type="project" value="TreeGrafter"/>
</dbReference>
<feature type="domain" description="DSBA-like thioredoxin" evidence="3">
    <location>
        <begin position="5"/>
        <end position="197"/>
    </location>
</feature>
<keyword evidence="5" id="KW-1185">Reference proteome</keyword>
<organism evidence="4 5">
    <name type="scientific">Pseudaquabacterium pictum</name>
    <dbReference type="NCBI Taxonomy" id="2315236"/>
    <lineage>
        <taxon>Bacteria</taxon>
        <taxon>Pseudomonadati</taxon>
        <taxon>Pseudomonadota</taxon>
        <taxon>Betaproteobacteria</taxon>
        <taxon>Burkholderiales</taxon>
        <taxon>Sphaerotilaceae</taxon>
        <taxon>Pseudaquabacterium</taxon>
    </lineage>
</organism>
<dbReference type="GO" id="GO:1901170">
    <property type="term" value="P:naphthalene catabolic process"/>
    <property type="evidence" value="ECO:0007669"/>
    <property type="project" value="InterPro"/>
</dbReference>
<feature type="active site" description="Nucleophile" evidence="2">
    <location>
        <position position="14"/>
    </location>
</feature>
<evidence type="ECO:0000259" key="3">
    <source>
        <dbReference type="Pfam" id="PF01323"/>
    </source>
</evidence>
<evidence type="ECO:0000256" key="2">
    <source>
        <dbReference type="PIRSR" id="PIRSR006386-1"/>
    </source>
</evidence>
<dbReference type="PANTHER" id="PTHR42943">
    <property type="entry name" value="GLUTATHIONE S-TRANSFERASE KAPPA"/>
    <property type="match status" value="1"/>
</dbReference>